<dbReference type="EMBL" id="LSBH01000004">
    <property type="protein sequence ID" value="OAQ79835.1"/>
    <property type="molecule type" value="Genomic_DNA"/>
</dbReference>
<gene>
    <name evidence="3" type="ORF">VFPBJ_05420</name>
</gene>
<sequence>MSNPRGGGATARLRRTFRYPNDSDSDGGEPDAMDEQGKHPKHPSSFPLSRTPSSYQPTKLELLAREQESLIANLVAENTSRNETFRLGLLALPLLSTLPYLIHMFASHRRGAPESAPSGSSTSANLVCLLALTSLLATAYLLHRLPPTVTGIAPLDAWTRSDDVRAAARDAGALLRSSSGRGGARASRGAGVLDDGRGGGGRSPLDMYLPYLNVVLVAMVALLGLVAGRGAGEFGVIGMGNLPALVYAVVLISKVVMGSVDPEKELSALKYRFKGA</sequence>
<name>A0A179GPL2_PURLI</name>
<proteinExistence type="predicted"/>
<keyword evidence="2" id="KW-0812">Transmembrane</keyword>
<evidence type="ECO:0000256" key="2">
    <source>
        <dbReference type="SAM" id="Phobius"/>
    </source>
</evidence>
<organism evidence="3 4">
    <name type="scientific">Purpureocillium lilacinum</name>
    <name type="common">Paecilomyces lilacinus</name>
    <dbReference type="NCBI Taxonomy" id="33203"/>
    <lineage>
        <taxon>Eukaryota</taxon>
        <taxon>Fungi</taxon>
        <taxon>Dikarya</taxon>
        <taxon>Ascomycota</taxon>
        <taxon>Pezizomycotina</taxon>
        <taxon>Sordariomycetes</taxon>
        <taxon>Hypocreomycetidae</taxon>
        <taxon>Hypocreales</taxon>
        <taxon>Ophiocordycipitaceae</taxon>
        <taxon>Purpureocillium</taxon>
    </lineage>
</organism>
<feature type="transmembrane region" description="Helical" evidence="2">
    <location>
        <begin position="234"/>
        <end position="257"/>
    </location>
</feature>
<evidence type="ECO:0000313" key="4">
    <source>
        <dbReference type="Proteomes" id="UP000078240"/>
    </source>
</evidence>
<keyword evidence="2" id="KW-1133">Transmembrane helix</keyword>
<feature type="compositionally biased region" description="Acidic residues" evidence="1">
    <location>
        <begin position="23"/>
        <end position="34"/>
    </location>
</feature>
<reference evidence="3 4" key="1">
    <citation type="submission" date="2016-01" db="EMBL/GenBank/DDBJ databases">
        <title>Biosynthesis of antibiotic leucinostatins and their inhibition on Phytophthora in bio-control Purpureocillium lilacinum.</title>
        <authorList>
            <person name="Wang G."/>
            <person name="Liu Z."/>
            <person name="Lin R."/>
            <person name="Li E."/>
            <person name="Mao Z."/>
            <person name="Ling J."/>
            <person name="Yin W."/>
            <person name="Xie B."/>
        </authorList>
    </citation>
    <scope>NUCLEOTIDE SEQUENCE [LARGE SCALE GENOMIC DNA]</scope>
    <source>
        <strain evidence="3">PLBJ-1</strain>
    </source>
</reference>
<feature type="region of interest" description="Disordered" evidence="1">
    <location>
        <begin position="176"/>
        <end position="197"/>
    </location>
</feature>
<feature type="region of interest" description="Disordered" evidence="1">
    <location>
        <begin position="1"/>
        <end position="53"/>
    </location>
</feature>
<evidence type="ECO:0000313" key="3">
    <source>
        <dbReference type="EMBL" id="OAQ79835.1"/>
    </source>
</evidence>
<feature type="compositionally biased region" description="Low complexity" evidence="1">
    <location>
        <begin position="176"/>
        <end position="193"/>
    </location>
</feature>
<dbReference type="AlphaFoldDB" id="A0A179GPL2"/>
<accession>A0A179GPL2</accession>
<feature type="transmembrane region" description="Helical" evidence="2">
    <location>
        <begin position="208"/>
        <end position="227"/>
    </location>
</feature>
<protein>
    <submittedName>
        <fullName evidence="3">Uncharacterized protein</fullName>
    </submittedName>
</protein>
<feature type="transmembrane region" description="Helical" evidence="2">
    <location>
        <begin position="84"/>
        <end position="102"/>
    </location>
</feature>
<feature type="transmembrane region" description="Helical" evidence="2">
    <location>
        <begin position="123"/>
        <end position="142"/>
    </location>
</feature>
<comment type="caution">
    <text evidence="3">The sequence shown here is derived from an EMBL/GenBank/DDBJ whole genome shotgun (WGS) entry which is preliminary data.</text>
</comment>
<dbReference type="Proteomes" id="UP000078240">
    <property type="component" value="Unassembled WGS sequence"/>
</dbReference>
<evidence type="ECO:0000256" key="1">
    <source>
        <dbReference type="SAM" id="MobiDB-lite"/>
    </source>
</evidence>
<keyword evidence="2" id="KW-0472">Membrane</keyword>